<evidence type="ECO:0000313" key="1">
    <source>
        <dbReference type="EMBL" id="EGT52687.1"/>
    </source>
</evidence>
<protein>
    <submittedName>
        <fullName evidence="1">CBN-FBXC-32 protein</fullName>
    </submittedName>
</protein>
<evidence type="ECO:0000313" key="2">
    <source>
        <dbReference type="Proteomes" id="UP000008068"/>
    </source>
</evidence>
<accession>G0N4W2</accession>
<gene>
    <name evidence="1" type="primary">Cbn-fbxc-32</name>
    <name evidence="1" type="ORF">CAEBREN_25621</name>
</gene>
<sequence length="421" mass="50032">MNEQVLKGKPLSYVALTRLLKHIQPEKRFEISRRCPSIRAVELAVPLHINTLYLKELELIVNETSYSLGVQTVFNHPKPRLIKTDRVVQYDVDKYGFKCSRIPSRPDESEFRIDSRNDWNEVKKIDNFTRHFDHFMWTNRKEACERGLLTQPANPELKEDLRRSREGLFYHQFPINEIEPIYTHQIQFKVKNGEKILRVETMAYNESVHDAMKYLVFKMFKGRDTISVDTLKINPDGYHRYPVGLNFRARKLEMFKTKKVCVCPVFYLLDVGSYQLRSITTDAEIIRSSIYDNCDHLYLLKHPANFWELRQIRIHFMEKSFPADKIRGVLHKWQEIGQLLKPFFTFWHVSYQEVNDLYCDLLNEPGAKLRKVANKRRIQQPCQILVPLSNFIEVKFFCKTNRKGDTLKSFNMIVQDRKDVF</sequence>
<dbReference type="AlphaFoldDB" id="G0N4W2"/>
<dbReference type="Pfam" id="PF12078">
    <property type="entry name" value="DUF3557"/>
    <property type="match status" value="1"/>
</dbReference>
<dbReference type="eggNOG" id="ENOG502TJJQ">
    <property type="taxonomic scope" value="Eukaryota"/>
</dbReference>
<organism evidence="2">
    <name type="scientific">Caenorhabditis brenneri</name>
    <name type="common">Nematode worm</name>
    <dbReference type="NCBI Taxonomy" id="135651"/>
    <lineage>
        <taxon>Eukaryota</taxon>
        <taxon>Metazoa</taxon>
        <taxon>Ecdysozoa</taxon>
        <taxon>Nematoda</taxon>
        <taxon>Chromadorea</taxon>
        <taxon>Rhabditida</taxon>
        <taxon>Rhabditina</taxon>
        <taxon>Rhabditomorpha</taxon>
        <taxon>Rhabditoidea</taxon>
        <taxon>Rhabditidae</taxon>
        <taxon>Peloderinae</taxon>
        <taxon>Caenorhabditis</taxon>
    </lineage>
</organism>
<dbReference type="PANTHER" id="PTHR31379">
    <property type="entry name" value="F-BOX C PROTEIN-RELATED-RELATED"/>
    <property type="match status" value="1"/>
</dbReference>
<dbReference type="Proteomes" id="UP000008068">
    <property type="component" value="Unassembled WGS sequence"/>
</dbReference>
<keyword evidence="2" id="KW-1185">Reference proteome</keyword>
<dbReference type="HOGENOM" id="CLU_652535_0_0_1"/>
<dbReference type="PANTHER" id="PTHR31379:SF1">
    <property type="entry name" value="F-BOX C PROTEIN-RELATED"/>
    <property type="match status" value="1"/>
</dbReference>
<dbReference type="InParanoid" id="G0N4W2"/>
<proteinExistence type="predicted"/>
<dbReference type="InterPro" id="IPR021942">
    <property type="entry name" value="DUF3557"/>
</dbReference>
<dbReference type="EMBL" id="GL379838">
    <property type="protein sequence ID" value="EGT52687.1"/>
    <property type="molecule type" value="Genomic_DNA"/>
</dbReference>
<dbReference type="OMA" id="RVETMAY"/>
<dbReference type="OrthoDB" id="5910309at2759"/>
<reference evidence="2" key="1">
    <citation type="submission" date="2011-07" db="EMBL/GenBank/DDBJ databases">
        <authorList>
            <consortium name="Caenorhabditis brenneri Sequencing and Analysis Consortium"/>
            <person name="Wilson R.K."/>
        </authorList>
    </citation>
    <scope>NUCLEOTIDE SEQUENCE [LARGE SCALE GENOMIC DNA]</scope>
    <source>
        <strain evidence="2">PB2801</strain>
    </source>
</reference>
<name>G0N4W2_CAEBE</name>